<accession>A0A2A2K1N9</accession>
<dbReference type="AlphaFoldDB" id="A0A2A2K1N9"/>
<name>A0A2A2K1N9_9BILA</name>
<dbReference type="Proteomes" id="UP000218231">
    <property type="component" value="Unassembled WGS sequence"/>
</dbReference>
<reference evidence="1 2" key="1">
    <citation type="journal article" date="2017" name="Curr. Biol.">
        <title>Genome architecture and evolution of a unichromosomal asexual nematode.</title>
        <authorList>
            <person name="Fradin H."/>
            <person name="Zegar C."/>
            <person name="Gutwein M."/>
            <person name="Lucas J."/>
            <person name="Kovtun M."/>
            <person name="Corcoran D."/>
            <person name="Baugh L.R."/>
            <person name="Kiontke K."/>
            <person name="Gunsalus K."/>
            <person name="Fitch D.H."/>
            <person name="Piano F."/>
        </authorList>
    </citation>
    <scope>NUCLEOTIDE SEQUENCE [LARGE SCALE GENOMIC DNA]</scope>
    <source>
        <strain evidence="1">PF1309</strain>
    </source>
</reference>
<protein>
    <recommendedName>
        <fullName evidence="3">Knr4/Smi1-like domain-containing protein</fullName>
    </recommendedName>
</protein>
<evidence type="ECO:0000313" key="1">
    <source>
        <dbReference type="EMBL" id="PAV67916.1"/>
    </source>
</evidence>
<evidence type="ECO:0008006" key="3">
    <source>
        <dbReference type="Google" id="ProtNLM"/>
    </source>
</evidence>
<dbReference type="EMBL" id="LIAE01009867">
    <property type="protein sequence ID" value="PAV67916.1"/>
    <property type="molecule type" value="Genomic_DNA"/>
</dbReference>
<comment type="caution">
    <text evidence="1">The sequence shown here is derived from an EMBL/GenBank/DDBJ whole genome shotgun (WGS) entry which is preliminary data.</text>
</comment>
<evidence type="ECO:0000313" key="2">
    <source>
        <dbReference type="Proteomes" id="UP000218231"/>
    </source>
</evidence>
<keyword evidence="2" id="KW-1185">Reference proteome</keyword>
<gene>
    <name evidence="1" type="ORF">WR25_26475</name>
</gene>
<organism evidence="1 2">
    <name type="scientific">Diploscapter pachys</name>
    <dbReference type="NCBI Taxonomy" id="2018661"/>
    <lineage>
        <taxon>Eukaryota</taxon>
        <taxon>Metazoa</taxon>
        <taxon>Ecdysozoa</taxon>
        <taxon>Nematoda</taxon>
        <taxon>Chromadorea</taxon>
        <taxon>Rhabditida</taxon>
        <taxon>Rhabditina</taxon>
        <taxon>Rhabditomorpha</taxon>
        <taxon>Rhabditoidea</taxon>
        <taxon>Rhabditidae</taxon>
        <taxon>Diploscapter</taxon>
    </lineage>
</organism>
<sequence length="231" mass="24954">MEGAVVDRYEDLQPDKASGLLAKLEIANAQVLAELTADHSQVPADYVAFMKELGWGEVGEAAYMLYEGLLTPDQVYDEDDERPLDGILLFGDDMQGYCSGFDTNNGWVVVDIDPNGAGHSFTPRPYAEQHAAALAADGEAPGDLNQLKAQACEYEKILLKRGFIESRPEAEGGNGENFVLSPRGSRLLSLIDSSIPGFEHPRQVLDEQPDALDEATFEHVSAKAQIAGGAI</sequence>
<proteinExistence type="predicted"/>